<dbReference type="RefSeq" id="WP_075662954.1">
    <property type="nucleotide sequence ID" value="NZ_CP009247.1"/>
</dbReference>
<evidence type="ECO:0000313" key="3">
    <source>
        <dbReference type="Proteomes" id="UP000185434"/>
    </source>
</evidence>
<dbReference type="Proteomes" id="UP000185434">
    <property type="component" value="Chromosome"/>
</dbReference>
<feature type="compositionally biased region" description="Basic and acidic residues" evidence="1">
    <location>
        <begin position="149"/>
        <end position="159"/>
    </location>
</feature>
<gene>
    <name evidence="2" type="ORF">CFRA_00235</name>
</gene>
<dbReference type="AlphaFoldDB" id="A0A1L7CQ62"/>
<feature type="region of interest" description="Disordered" evidence="1">
    <location>
        <begin position="139"/>
        <end position="159"/>
    </location>
</feature>
<name>A0A1L7CQ62_9CORY</name>
<evidence type="ECO:0000256" key="1">
    <source>
        <dbReference type="SAM" id="MobiDB-lite"/>
    </source>
</evidence>
<dbReference type="KEGG" id="cfk:CFRA_00235"/>
<evidence type="ECO:0000313" key="2">
    <source>
        <dbReference type="EMBL" id="APT87984.1"/>
    </source>
</evidence>
<dbReference type="STRING" id="1437875.CFRA_00235"/>
<dbReference type="OrthoDB" id="3267263at2"/>
<sequence>MSIASTILRAVTGAFILNSGWNKKDLPAEAAGGLQEMAATGIPQLKDMDTDTFGKFISYSEMGVGAALLAPFVSNRLAGAALTTFGSGLLTMYFGNDEMTESDGIRPSQEGTALAKDSWLVAIGAALLLWPNDKARAKKAEKRAKKAEKKADKAVKAAK</sequence>
<organism evidence="2 3">
    <name type="scientific">Corynebacterium frankenforstense DSM 45800</name>
    <dbReference type="NCBI Taxonomy" id="1437875"/>
    <lineage>
        <taxon>Bacteria</taxon>
        <taxon>Bacillati</taxon>
        <taxon>Actinomycetota</taxon>
        <taxon>Actinomycetes</taxon>
        <taxon>Mycobacteriales</taxon>
        <taxon>Corynebacteriaceae</taxon>
        <taxon>Corynebacterium</taxon>
    </lineage>
</organism>
<feature type="compositionally biased region" description="Basic residues" evidence="1">
    <location>
        <begin position="139"/>
        <end position="148"/>
    </location>
</feature>
<dbReference type="EMBL" id="CP009247">
    <property type="protein sequence ID" value="APT87984.1"/>
    <property type="molecule type" value="Genomic_DNA"/>
</dbReference>
<accession>A0A1L7CQ62</accession>
<protein>
    <submittedName>
        <fullName evidence="2">Membrane protein</fullName>
    </submittedName>
</protein>
<keyword evidence="3" id="KW-1185">Reference proteome</keyword>
<reference evidence="2 3" key="1">
    <citation type="submission" date="2014-08" db="EMBL/GenBank/DDBJ databases">
        <title>Complete genome sequence of Corynebacterium frankenforstense ST18(T) (=DSM 45800(T)), isolated from raw cow milk.</title>
        <authorList>
            <person name="Ruckert C."/>
            <person name="Albersmeier A."/>
            <person name="Winkler A."/>
            <person name="Lipski A."/>
            <person name="Kalinowski J."/>
        </authorList>
    </citation>
    <scope>NUCLEOTIDE SEQUENCE [LARGE SCALE GENOMIC DNA]</scope>
    <source>
        <strain evidence="2 3">ST18</strain>
    </source>
</reference>
<proteinExistence type="predicted"/>